<feature type="compositionally biased region" description="Basic and acidic residues" evidence="1">
    <location>
        <begin position="63"/>
        <end position="94"/>
    </location>
</feature>
<dbReference type="Proteomes" id="UP000242502">
    <property type="component" value="Unassembled WGS sequence"/>
</dbReference>
<sequence length="103" mass="11311">MKLLPICHAITAIGLVLLANNVVAHALELHKKDNAEKPNCGAMDHSKMDMNDPVTQAIMKQCMDNHYDNSHHGDGDKQQGPHDMNEKPNGDGHDKHGKSGYYG</sequence>
<dbReference type="EMBL" id="MDLC01000020">
    <property type="protein sequence ID" value="ODS23794.1"/>
    <property type="molecule type" value="Genomic_DNA"/>
</dbReference>
<protein>
    <submittedName>
        <fullName evidence="3">Uncharacterized protein</fullName>
    </submittedName>
</protein>
<organism evidence="3 4">
    <name type="scientific">Candidatus Endobugula sertula</name>
    <name type="common">Bugula neritina bacterial symbiont</name>
    <dbReference type="NCBI Taxonomy" id="62101"/>
    <lineage>
        <taxon>Bacteria</taxon>
        <taxon>Pseudomonadati</taxon>
        <taxon>Pseudomonadota</taxon>
        <taxon>Gammaproteobacteria</taxon>
        <taxon>Cellvibrionales</taxon>
        <taxon>Cellvibrionaceae</taxon>
        <taxon>Candidatus Endobugula</taxon>
    </lineage>
</organism>
<proteinExistence type="predicted"/>
<gene>
    <name evidence="3" type="ORF">AB835_06955</name>
</gene>
<evidence type="ECO:0000256" key="2">
    <source>
        <dbReference type="SAM" id="SignalP"/>
    </source>
</evidence>
<reference evidence="3 4" key="1">
    <citation type="journal article" date="2016" name="Appl. Environ. Microbiol.">
        <title>Lack of Overt Genome Reduction in the Bryostatin-Producing Bryozoan Symbiont "Candidatus Endobugula sertula".</title>
        <authorList>
            <person name="Miller I.J."/>
            <person name="Vanee N."/>
            <person name="Fong S.S."/>
            <person name="Lim-Fong G.E."/>
            <person name="Kwan J.C."/>
        </authorList>
    </citation>
    <scope>NUCLEOTIDE SEQUENCE [LARGE SCALE GENOMIC DNA]</scope>
    <source>
        <strain evidence="3">AB1-4</strain>
    </source>
</reference>
<evidence type="ECO:0000256" key="1">
    <source>
        <dbReference type="SAM" id="MobiDB-lite"/>
    </source>
</evidence>
<evidence type="ECO:0000313" key="4">
    <source>
        <dbReference type="Proteomes" id="UP000242502"/>
    </source>
</evidence>
<dbReference type="AlphaFoldDB" id="A0A1D2QQG8"/>
<accession>A0A1D2QQG8</accession>
<feature type="region of interest" description="Disordered" evidence="1">
    <location>
        <begin position="63"/>
        <end position="103"/>
    </location>
</feature>
<feature type="signal peptide" evidence="2">
    <location>
        <begin position="1"/>
        <end position="26"/>
    </location>
</feature>
<feature type="chain" id="PRO_5008906573" evidence="2">
    <location>
        <begin position="27"/>
        <end position="103"/>
    </location>
</feature>
<comment type="caution">
    <text evidence="3">The sequence shown here is derived from an EMBL/GenBank/DDBJ whole genome shotgun (WGS) entry which is preliminary data.</text>
</comment>
<keyword evidence="2" id="KW-0732">Signal</keyword>
<dbReference type="STRING" id="62101.AB835_06955"/>
<evidence type="ECO:0000313" key="3">
    <source>
        <dbReference type="EMBL" id="ODS23794.1"/>
    </source>
</evidence>
<name>A0A1D2QQG8_9GAMM</name>